<dbReference type="PATRIC" id="fig|276.5.peg.1931"/>
<name>A0A0A2WN82_THEFI</name>
<comment type="similarity">
    <text evidence="1 5">Belongs to the Fmt family.</text>
</comment>
<dbReference type="HAMAP" id="MF_00182">
    <property type="entry name" value="Formyl_trans"/>
    <property type="match status" value="1"/>
</dbReference>
<dbReference type="SUPFAM" id="SSF50486">
    <property type="entry name" value="FMT C-terminal domain-like"/>
    <property type="match status" value="1"/>
</dbReference>
<dbReference type="EMBL" id="JPSL02000038">
    <property type="protein sequence ID" value="KGQ21278.1"/>
    <property type="molecule type" value="Genomic_DNA"/>
</dbReference>
<evidence type="ECO:0000259" key="6">
    <source>
        <dbReference type="Pfam" id="PF00551"/>
    </source>
</evidence>
<organism evidence="8 9">
    <name type="scientific">Thermus filiformis</name>
    <dbReference type="NCBI Taxonomy" id="276"/>
    <lineage>
        <taxon>Bacteria</taxon>
        <taxon>Thermotogati</taxon>
        <taxon>Deinococcota</taxon>
        <taxon>Deinococci</taxon>
        <taxon>Thermales</taxon>
        <taxon>Thermaceae</taxon>
        <taxon>Thermus</taxon>
    </lineage>
</organism>
<dbReference type="GO" id="GO:0004479">
    <property type="term" value="F:methionyl-tRNA formyltransferase activity"/>
    <property type="evidence" value="ECO:0007669"/>
    <property type="project" value="UniProtKB-UniRule"/>
</dbReference>
<feature type="domain" description="Formyl transferase N-terminal" evidence="6">
    <location>
        <begin position="1"/>
        <end position="180"/>
    </location>
</feature>
<dbReference type="InterPro" id="IPR005793">
    <property type="entry name" value="Formyl_trans_C"/>
</dbReference>
<dbReference type="EC" id="2.1.2.9" evidence="2 5"/>
<dbReference type="NCBIfam" id="TIGR00460">
    <property type="entry name" value="fmt"/>
    <property type="match status" value="1"/>
</dbReference>
<dbReference type="InterPro" id="IPR044135">
    <property type="entry name" value="Met-tRNA-FMT_C"/>
</dbReference>
<accession>A0A0A2WN82</accession>
<comment type="catalytic activity">
    <reaction evidence="5">
        <text>L-methionyl-tRNA(fMet) + (6R)-10-formyltetrahydrofolate = N-formyl-L-methionyl-tRNA(fMet) + (6S)-5,6,7,8-tetrahydrofolate + H(+)</text>
        <dbReference type="Rhea" id="RHEA:24380"/>
        <dbReference type="Rhea" id="RHEA-COMP:9952"/>
        <dbReference type="Rhea" id="RHEA-COMP:9953"/>
        <dbReference type="ChEBI" id="CHEBI:15378"/>
        <dbReference type="ChEBI" id="CHEBI:57453"/>
        <dbReference type="ChEBI" id="CHEBI:78530"/>
        <dbReference type="ChEBI" id="CHEBI:78844"/>
        <dbReference type="ChEBI" id="CHEBI:195366"/>
        <dbReference type="EC" id="2.1.2.9"/>
    </reaction>
</comment>
<dbReference type="Pfam" id="PF00551">
    <property type="entry name" value="Formyl_trans_N"/>
    <property type="match status" value="1"/>
</dbReference>
<feature type="domain" description="Formyl transferase C-terminal" evidence="7">
    <location>
        <begin position="201"/>
        <end position="299"/>
    </location>
</feature>
<dbReference type="STRING" id="276.THFILI_05525"/>
<evidence type="ECO:0000256" key="2">
    <source>
        <dbReference type="ARBA" id="ARBA00012261"/>
    </source>
</evidence>
<dbReference type="PANTHER" id="PTHR11138">
    <property type="entry name" value="METHIONYL-TRNA FORMYLTRANSFERASE"/>
    <property type="match status" value="1"/>
</dbReference>
<dbReference type="Pfam" id="PF02911">
    <property type="entry name" value="Formyl_trans_C"/>
    <property type="match status" value="1"/>
</dbReference>
<dbReference type="GO" id="GO:0005829">
    <property type="term" value="C:cytosol"/>
    <property type="evidence" value="ECO:0007669"/>
    <property type="project" value="TreeGrafter"/>
</dbReference>
<evidence type="ECO:0000256" key="4">
    <source>
        <dbReference type="ARBA" id="ARBA00022917"/>
    </source>
</evidence>
<dbReference type="InterPro" id="IPR041711">
    <property type="entry name" value="Met-tRNA-FMT_N"/>
</dbReference>
<keyword evidence="4 5" id="KW-0648">Protein biosynthesis</keyword>
<dbReference type="InterPro" id="IPR002376">
    <property type="entry name" value="Formyl_transf_N"/>
</dbReference>
<keyword evidence="9" id="KW-1185">Reference proteome</keyword>
<comment type="caution">
    <text evidence="8">The sequence shown here is derived from an EMBL/GenBank/DDBJ whole genome shotgun (WGS) entry which is preliminary data.</text>
</comment>
<evidence type="ECO:0000256" key="5">
    <source>
        <dbReference type="HAMAP-Rule" id="MF_00182"/>
    </source>
</evidence>
<evidence type="ECO:0000313" key="9">
    <source>
        <dbReference type="Proteomes" id="UP000030364"/>
    </source>
</evidence>
<dbReference type="CDD" id="cd08646">
    <property type="entry name" value="FMT_core_Met-tRNA-FMT_N"/>
    <property type="match status" value="1"/>
</dbReference>
<reference evidence="8 9" key="1">
    <citation type="journal article" date="2015" name="Genome Announc.">
        <title>Draft Genome Sequence of the Thermophile Thermus filiformis ATCC 43280, Producer of Carotenoid-(Di)glucoside-Branched Fatty Acid (Di)esters and Source of Hyperthermostable Enzymes of Biotechnological Interest.</title>
        <authorList>
            <person name="Mandelli F."/>
            <person name="Oliveira Ramires B."/>
            <person name="Couger M.B."/>
            <person name="Paixao D.A."/>
            <person name="Camilo C.M."/>
            <person name="Polikarpov I."/>
            <person name="Prade R."/>
            <person name="Riano-Pachon D.M."/>
            <person name="Squina F.M."/>
        </authorList>
    </citation>
    <scope>NUCLEOTIDE SEQUENCE [LARGE SCALE GENOMIC DNA]</scope>
    <source>
        <strain evidence="8 9">ATCC 43280</strain>
    </source>
</reference>
<feature type="binding site" evidence="5">
    <location>
        <begin position="109"/>
        <end position="112"/>
    </location>
    <ligand>
        <name>(6S)-5,6,7,8-tetrahydrofolate</name>
        <dbReference type="ChEBI" id="CHEBI:57453"/>
    </ligand>
</feature>
<dbReference type="AlphaFoldDB" id="A0A0A2WN82"/>
<evidence type="ECO:0000313" key="8">
    <source>
        <dbReference type="EMBL" id="KGQ21278.1"/>
    </source>
</evidence>
<protein>
    <recommendedName>
        <fullName evidence="2 5">Methionyl-tRNA formyltransferase</fullName>
        <ecNumber evidence="2 5">2.1.2.9</ecNumber>
    </recommendedName>
</protein>
<dbReference type="InterPro" id="IPR011034">
    <property type="entry name" value="Formyl_transferase-like_C_sf"/>
</dbReference>
<evidence type="ECO:0000256" key="3">
    <source>
        <dbReference type="ARBA" id="ARBA00022679"/>
    </source>
</evidence>
<keyword evidence="3 5" id="KW-0808">Transferase</keyword>
<dbReference type="InterPro" id="IPR005794">
    <property type="entry name" value="Fmt"/>
</dbReference>
<sequence>MRVAFFGSPAWAVPVLKALDEAHQVVLVVTAPDRPKGRGLRPAPTPVAEYAQARGLPLLKPERLRGNREFLEAFRAAGPEVAVIAAYGKILPKEVLEVPPYGFLNLHPSLLPKYRGAAPVQWALIRGEKTTGVSIMKTEEGLDTGPVYLAYETPIGPEETAQELAERLRDKGIELLLEVLSRLPHLEPTPQTGEASYAPPLTKEEGRIRFGERAEAIYARHRGVQPWPGSWFVHGGERVQVLDLRPVQRETKETSAPPGTVLEVGDGVLVQAGEGAVRLLKVKPEGRRAMPAEAWARGRGIRPGVRIGEPSEEAGKP</sequence>
<comment type="function">
    <text evidence="5">Attaches a formyl group to the free amino group of methionyl-tRNA(fMet). The formyl group appears to play a dual role in the initiator identity of N-formylmethionyl-tRNA by promoting its recognition by IF2 and preventing the misappropriation of this tRNA by the elongation apparatus.</text>
</comment>
<proteinExistence type="inferred from homology"/>
<dbReference type="PROSITE" id="PS00373">
    <property type="entry name" value="GART"/>
    <property type="match status" value="1"/>
</dbReference>
<dbReference type="OrthoDB" id="9802815at2"/>
<dbReference type="InterPro" id="IPR036477">
    <property type="entry name" value="Formyl_transf_N_sf"/>
</dbReference>
<dbReference type="RefSeq" id="WP_038066409.1">
    <property type="nucleotide sequence ID" value="NZ_JPSL02000038.1"/>
</dbReference>
<dbReference type="CDD" id="cd08704">
    <property type="entry name" value="Met_tRNA_FMT_C"/>
    <property type="match status" value="1"/>
</dbReference>
<gene>
    <name evidence="5" type="primary">fmt</name>
    <name evidence="8" type="ORF">THFILI_05525</name>
</gene>
<dbReference type="InterPro" id="IPR001555">
    <property type="entry name" value="GART_AS"/>
</dbReference>
<evidence type="ECO:0000259" key="7">
    <source>
        <dbReference type="Pfam" id="PF02911"/>
    </source>
</evidence>
<dbReference type="SUPFAM" id="SSF53328">
    <property type="entry name" value="Formyltransferase"/>
    <property type="match status" value="1"/>
</dbReference>
<dbReference type="Proteomes" id="UP000030364">
    <property type="component" value="Unassembled WGS sequence"/>
</dbReference>
<evidence type="ECO:0000256" key="1">
    <source>
        <dbReference type="ARBA" id="ARBA00010699"/>
    </source>
</evidence>
<dbReference type="PANTHER" id="PTHR11138:SF5">
    <property type="entry name" value="METHIONYL-TRNA FORMYLTRANSFERASE, MITOCHONDRIAL"/>
    <property type="match status" value="1"/>
</dbReference>
<dbReference type="Gene3D" id="3.40.50.12230">
    <property type="match status" value="1"/>
</dbReference>